<feature type="compositionally biased region" description="Polar residues" evidence="8">
    <location>
        <begin position="1"/>
        <end position="11"/>
    </location>
</feature>
<evidence type="ECO:0000256" key="5">
    <source>
        <dbReference type="ARBA" id="ARBA00022801"/>
    </source>
</evidence>
<keyword evidence="7" id="KW-0690">Ribosome biogenesis</keyword>
<dbReference type="PROSITE" id="PS01306">
    <property type="entry name" value="UPF0054"/>
    <property type="match status" value="1"/>
</dbReference>
<dbReference type="Gene3D" id="3.40.390.30">
    <property type="entry name" value="Metalloproteases ('zincins'), catalytic domain"/>
    <property type="match status" value="1"/>
</dbReference>
<sequence length="197" mass="21390">MEPPSTDSCALQSAADGEPSPCGAGLFPFPPTQWEDDTGTGDNGPEIIVEDTGWRAAVPHVERLVRRASDASLVWMERRFSGVALVLPETIVLSSDRVVKTLNARHRGRNKPTNVLTFEPPPGYPGGEIILALGVVCREALAARKPVAHHLAHLIAHGVLHLSGHDHHEAGDARRMEMEEARVLAMMGLPNPWKSRT</sequence>
<dbReference type="AlphaFoldDB" id="A0A6S6PM12"/>
<feature type="binding site" evidence="7">
    <location>
        <position position="167"/>
    </location>
    <ligand>
        <name>Zn(2+)</name>
        <dbReference type="ChEBI" id="CHEBI:29105"/>
        <note>catalytic</note>
    </ligand>
</feature>
<feature type="region of interest" description="Disordered" evidence="8">
    <location>
        <begin position="1"/>
        <end position="44"/>
    </location>
</feature>
<keyword evidence="6 7" id="KW-0862">Zinc</keyword>
<evidence type="ECO:0000256" key="7">
    <source>
        <dbReference type="HAMAP-Rule" id="MF_00009"/>
    </source>
</evidence>
<evidence type="ECO:0000256" key="6">
    <source>
        <dbReference type="ARBA" id="ARBA00022833"/>
    </source>
</evidence>
<name>A0A6S6PM12_ACEAC</name>
<dbReference type="Pfam" id="PF02130">
    <property type="entry name" value="YbeY"/>
    <property type="match status" value="1"/>
</dbReference>
<evidence type="ECO:0000313" key="10">
    <source>
        <dbReference type="Proteomes" id="UP000515220"/>
    </source>
</evidence>
<keyword evidence="2 7" id="KW-0540">Nuclease</keyword>
<dbReference type="GO" id="GO:0008270">
    <property type="term" value="F:zinc ion binding"/>
    <property type="evidence" value="ECO:0007669"/>
    <property type="project" value="UniProtKB-UniRule"/>
</dbReference>
<dbReference type="HAMAP" id="MF_00009">
    <property type="entry name" value="Endoribonucl_YbeY"/>
    <property type="match status" value="1"/>
</dbReference>
<keyword evidence="3 7" id="KW-0479">Metal-binding</keyword>
<evidence type="ECO:0000256" key="8">
    <source>
        <dbReference type="SAM" id="MobiDB-lite"/>
    </source>
</evidence>
<dbReference type="SUPFAM" id="SSF55486">
    <property type="entry name" value="Metalloproteases ('zincins'), catalytic domain"/>
    <property type="match status" value="1"/>
</dbReference>
<feature type="binding site" evidence="7">
    <location>
        <position position="157"/>
    </location>
    <ligand>
        <name>Zn(2+)</name>
        <dbReference type="ChEBI" id="CHEBI:29105"/>
        <note>catalytic</note>
    </ligand>
</feature>
<dbReference type="RefSeq" id="WP_099347031.1">
    <property type="nucleotide sequence ID" value="NZ_AP023326.1"/>
</dbReference>
<dbReference type="InterPro" id="IPR002036">
    <property type="entry name" value="YbeY"/>
</dbReference>
<accession>A0A6S6PM12</accession>
<evidence type="ECO:0000256" key="3">
    <source>
        <dbReference type="ARBA" id="ARBA00022723"/>
    </source>
</evidence>
<comment type="similarity">
    <text evidence="1 7">Belongs to the endoribonuclease YbeY family.</text>
</comment>
<protein>
    <recommendedName>
        <fullName evidence="7">Endoribonuclease YbeY</fullName>
        <ecNumber evidence="7">3.1.-.-</ecNumber>
    </recommendedName>
</protein>
<evidence type="ECO:0000313" key="9">
    <source>
        <dbReference type="EMBL" id="BCI67715.1"/>
    </source>
</evidence>
<keyword evidence="7" id="KW-0963">Cytoplasm</keyword>
<dbReference type="GO" id="GO:0004222">
    <property type="term" value="F:metalloendopeptidase activity"/>
    <property type="evidence" value="ECO:0007669"/>
    <property type="project" value="InterPro"/>
</dbReference>
<dbReference type="PANTHER" id="PTHR46986:SF1">
    <property type="entry name" value="ENDORIBONUCLEASE YBEY, CHLOROPLASTIC"/>
    <property type="match status" value="1"/>
</dbReference>
<dbReference type="GO" id="GO:0004521">
    <property type="term" value="F:RNA endonuclease activity"/>
    <property type="evidence" value="ECO:0007669"/>
    <property type="project" value="UniProtKB-UniRule"/>
</dbReference>
<organism evidence="9 10">
    <name type="scientific">Acetobacter aceti</name>
    <dbReference type="NCBI Taxonomy" id="435"/>
    <lineage>
        <taxon>Bacteria</taxon>
        <taxon>Pseudomonadati</taxon>
        <taxon>Pseudomonadota</taxon>
        <taxon>Alphaproteobacteria</taxon>
        <taxon>Acetobacterales</taxon>
        <taxon>Acetobacteraceae</taxon>
        <taxon>Acetobacter</taxon>
        <taxon>Acetobacter subgen. Acetobacter</taxon>
    </lineage>
</organism>
<keyword evidence="5 7" id="KW-0378">Hydrolase</keyword>
<proteinExistence type="inferred from homology"/>
<reference evidence="9 10" key="1">
    <citation type="submission" date="2020-07" db="EMBL/GenBank/DDBJ databases">
        <title>Complete Genome Sequence of an acetic acid bacterium, Acetobacter aceti JCM20276.</title>
        <authorList>
            <person name="Hirose Y."/>
            <person name="Mihara H."/>
        </authorList>
    </citation>
    <scope>NUCLEOTIDE SEQUENCE [LARGE SCALE GENOMIC DNA]</scope>
    <source>
        <strain evidence="9 10">JCM20276</strain>
    </source>
</reference>
<dbReference type="InterPro" id="IPR023091">
    <property type="entry name" value="MetalPrtase_cat_dom_sf_prd"/>
</dbReference>
<dbReference type="InterPro" id="IPR020549">
    <property type="entry name" value="YbeY_CS"/>
</dbReference>
<comment type="function">
    <text evidence="7">Single strand-specific metallo-endoribonuclease involved in late-stage 70S ribosome quality control and in maturation of the 3' terminus of the 16S rRNA.</text>
</comment>
<dbReference type="NCBIfam" id="TIGR00043">
    <property type="entry name" value="rRNA maturation RNase YbeY"/>
    <property type="match status" value="1"/>
</dbReference>
<evidence type="ECO:0000256" key="1">
    <source>
        <dbReference type="ARBA" id="ARBA00010875"/>
    </source>
</evidence>
<dbReference type="Proteomes" id="UP000515220">
    <property type="component" value="Chromosome"/>
</dbReference>
<evidence type="ECO:0000256" key="2">
    <source>
        <dbReference type="ARBA" id="ARBA00022722"/>
    </source>
</evidence>
<keyword evidence="4 7" id="KW-0255">Endonuclease</keyword>
<dbReference type="GO" id="GO:0006364">
    <property type="term" value="P:rRNA processing"/>
    <property type="evidence" value="ECO:0007669"/>
    <property type="project" value="UniProtKB-UniRule"/>
</dbReference>
<evidence type="ECO:0000256" key="4">
    <source>
        <dbReference type="ARBA" id="ARBA00022759"/>
    </source>
</evidence>
<feature type="binding site" evidence="7">
    <location>
        <position position="161"/>
    </location>
    <ligand>
        <name>Zn(2+)</name>
        <dbReference type="ChEBI" id="CHEBI:29105"/>
        <note>catalytic</note>
    </ligand>
</feature>
<gene>
    <name evidence="7 9" type="primary">ybeY</name>
    <name evidence="9" type="ORF">AAJCM20276_23390</name>
</gene>
<comment type="cofactor">
    <cofactor evidence="7">
        <name>Zn(2+)</name>
        <dbReference type="ChEBI" id="CHEBI:29105"/>
    </cofactor>
    <text evidence="7">Binds 1 zinc ion.</text>
</comment>
<dbReference type="EC" id="3.1.-.-" evidence="7"/>
<dbReference type="GO" id="GO:0005737">
    <property type="term" value="C:cytoplasm"/>
    <property type="evidence" value="ECO:0007669"/>
    <property type="project" value="UniProtKB-SubCell"/>
</dbReference>
<keyword evidence="7" id="KW-0698">rRNA processing</keyword>
<comment type="subcellular location">
    <subcellularLocation>
        <location evidence="7">Cytoplasm</location>
    </subcellularLocation>
</comment>
<dbReference type="PANTHER" id="PTHR46986">
    <property type="entry name" value="ENDORIBONUCLEASE YBEY, CHLOROPLASTIC"/>
    <property type="match status" value="1"/>
</dbReference>
<dbReference type="EMBL" id="AP023326">
    <property type="protein sequence ID" value="BCI67715.1"/>
    <property type="molecule type" value="Genomic_DNA"/>
</dbReference>